<reference evidence="2" key="1">
    <citation type="submission" date="2021-05" db="EMBL/GenBank/DDBJ databases">
        <authorList>
            <person name="Pietrasiak N."/>
            <person name="Ward R."/>
            <person name="Stajich J.E."/>
            <person name="Kurbessoian T."/>
        </authorList>
    </citation>
    <scope>NUCLEOTIDE SEQUENCE</scope>
    <source>
        <strain evidence="2">GSE-TBD4-15B</strain>
    </source>
</reference>
<gene>
    <name evidence="2" type="ORF">KME07_06615</name>
</gene>
<dbReference type="Gene3D" id="3.30.460.40">
    <property type="match status" value="1"/>
</dbReference>
<dbReference type="InterPro" id="IPR045792">
    <property type="entry name" value="DUF6036"/>
</dbReference>
<evidence type="ECO:0000313" key="3">
    <source>
        <dbReference type="Proteomes" id="UP000707356"/>
    </source>
</evidence>
<dbReference type="SUPFAM" id="SSF81301">
    <property type="entry name" value="Nucleotidyltransferase"/>
    <property type="match status" value="1"/>
</dbReference>
<evidence type="ECO:0000259" key="1">
    <source>
        <dbReference type="Pfam" id="PF19502"/>
    </source>
</evidence>
<organism evidence="2 3">
    <name type="scientific">Pegethrix bostrychoides GSE-TBD4-15B</name>
    <dbReference type="NCBI Taxonomy" id="2839662"/>
    <lineage>
        <taxon>Bacteria</taxon>
        <taxon>Bacillati</taxon>
        <taxon>Cyanobacteriota</taxon>
        <taxon>Cyanophyceae</taxon>
        <taxon>Oculatellales</taxon>
        <taxon>Oculatellaceae</taxon>
        <taxon>Pegethrix</taxon>
    </lineage>
</organism>
<name>A0A951P8W2_9CYAN</name>
<dbReference type="EMBL" id="JAHHHV010000030">
    <property type="protein sequence ID" value="MBW4465098.1"/>
    <property type="molecule type" value="Genomic_DNA"/>
</dbReference>
<dbReference type="Pfam" id="PF19502">
    <property type="entry name" value="DUF6036"/>
    <property type="match status" value="1"/>
</dbReference>
<proteinExistence type="predicted"/>
<dbReference type="AlphaFoldDB" id="A0A951P8W2"/>
<sequence>MNSDFRDLLKRFNANEVKYLIVGGYAVAEHNVPRYTKDLDIWVKADNQNAKRVFVALREFGAPLFQVTENTFAEEGYFYRMGRPPVQVDVLMSVKGLKFEDAWSNRFETSIDGVSAMFISKQDLITAKLISGRSQDLVDAENLQKAPSSTSLQAYNQVIAQGDKDKKD</sequence>
<reference evidence="2" key="2">
    <citation type="journal article" date="2022" name="Microbiol. Resour. Announc.">
        <title>Metagenome Sequencing to Explore Phylogenomics of Terrestrial Cyanobacteria.</title>
        <authorList>
            <person name="Ward R.D."/>
            <person name="Stajich J.E."/>
            <person name="Johansen J.R."/>
            <person name="Huntemann M."/>
            <person name="Clum A."/>
            <person name="Foster B."/>
            <person name="Foster B."/>
            <person name="Roux S."/>
            <person name="Palaniappan K."/>
            <person name="Varghese N."/>
            <person name="Mukherjee S."/>
            <person name="Reddy T.B.K."/>
            <person name="Daum C."/>
            <person name="Copeland A."/>
            <person name="Chen I.A."/>
            <person name="Ivanova N.N."/>
            <person name="Kyrpides N.C."/>
            <person name="Shapiro N."/>
            <person name="Eloe-Fadrosh E.A."/>
            <person name="Pietrasiak N."/>
        </authorList>
    </citation>
    <scope>NUCLEOTIDE SEQUENCE</scope>
    <source>
        <strain evidence="2">GSE-TBD4-15B</strain>
    </source>
</reference>
<evidence type="ECO:0000313" key="2">
    <source>
        <dbReference type="EMBL" id="MBW4465098.1"/>
    </source>
</evidence>
<accession>A0A951P8W2</accession>
<dbReference type="InterPro" id="IPR043519">
    <property type="entry name" value="NT_sf"/>
</dbReference>
<dbReference type="Proteomes" id="UP000707356">
    <property type="component" value="Unassembled WGS sequence"/>
</dbReference>
<feature type="domain" description="DUF6036" evidence="1">
    <location>
        <begin position="13"/>
        <end position="142"/>
    </location>
</feature>
<comment type="caution">
    <text evidence="2">The sequence shown here is derived from an EMBL/GenBank/DDBJ whole genome shotgun (WGS) entry which is preliminary data.</text>
</comment>
<protein>
    <submittedName>
        <fullName evidence="2">Nucleotidyltransferase</fullName>
    </submittedName>
</protein>